<dbReference type="InterPro" id="IPR036852">
    <property type="entry name" value="Peptidase_S8/S53_dom_sf"/>
</dbReference>
<feature type="chain" id="PRO_5020223491" evidence="7">
    <location>
        <begin position="26"/>
        <end position="886"/>
    </location>
</feature>
<evidence type="ECO:0000313" key="11">
    <source>
        <dbReference type="Proteomes" id="UP000294599"/>
    </source>
</evidence>
<dbReference type="PROSITE" id="PS51892">
    <property type="entry name" value="SUBTILASE"/>
    <property type="match status" value="1"/>
</dbReference>
<evidence type="ECO:0000259" key="9">
    <source>
        <dbReference type="Pfam" id="PF01345"/>
    </source>
</evidence>
<dbReference type="PROSITE" id="PS00138">
    <property type="entry name" value="SUBTILASE_SER"/>
    <property type="match status" value="1"/>
</dbReference>
<dbReference type="PRINTS" id="PR00723">
    <property type="entry name" value="SUBTILISIN"/>
</dbReference>
<evidence type="ECO:0000256" key="3">
    <source>
        <dbReference type="ARBA" id="ARBA00022801"/>
    </source>
</evidence>
<dbReference type="InterPro" id="IPR001434">
    <property type="entry name" value="OmcB-like_DUF11"/>
</dbReference>
<keyword evidence="4 5" id="KW-0720">Serine protease</keyword>
<evidence type="ECO:0000256" key="2">
    <source>
        <dbReference type="ARBA" id="ARBA00022670"/>
    </source>
</evidence>
<protein>
    <submittedName>
        <fullName evidence="10">Subtilase family protein</fullName>
    </submittedName>
</protein>
<dbReference type="RefSeq" id="WP_164483989.1">
    <property type="nucleotide sequence ID" value="NZ_JBHLWF010000028.1"/>
</dbReference>
<dbReference type="EMBL" id="SMAF01000005">
    <property type="protein sequence ID" value="TCS99613.1"/>
    <property type="molecule type" value="Genomic_DNA"/>
</dbReference>
<dbReference type="Pfam" id="PF00082">
    <property type="entry name" value="Peptidase_S8"/>
    <property type="match status" value="1"/>
</dbReference>
<dbReference type="PROSITE" id="PS00137">
    <property type="entry name" value="SUBTILASE_HIS"/>
    <property type="match status" value="1"/>
</dbReference>
<evidence type="ECO:0000256" key="4">
    <source>
        <dbReference type="ARBA" id="ARBA00022825"/>
    </source>
</evidence>
<proteinExistence type="inferred from homology"/>
<accession>A0A4R3LHG7</accession>
<dbReference type="AlphaFoldDB" id="A0A4R3LHG7"/>
<keyword evidence="3 5" id="KW-0378">Hydrolase</keyword>
<feature type="compositionally biased region" description="Polar residues" evidence="6">
    <location>
        <begin position="843"/>
        <end position="865"/>
    </location>
</feature>
<evidence type="ECO:0000259" key="8">
    <source>
        <dbReference type="Pfam" id="PF00082"/>
    </source>
</evidence>
<dbReference type="InterPro" id="IPR051048">
    <property type="entry name" value="Peptidase_S8/S53_subtilisin"/>
</dbReference>
<dbReference type="Pfam" id="PF01345">
    <property type="entry name" value="DUF11"/>
    <property type="match status" value="1"/>
</dbReference>
<dbReference type="InterPro" id="IPR008979">
    <property type="entry name" value="Galactose-bd-like_sf"/>
</dbReference>
<dbReference type="PANTHER" id="PTHR43399">
    <property type="entry name" value="SUBTILISIN-RELATED"/>
    <property type="match status" value="1"/>
</dbReference>
<feature type="active site" description="Charge relay system" evidence="5">
    <location>
        <position position="519"/>
    </location>
</feature>
<dbReference type="InterPro" id="IPR023828">
    <property type="entry name" value="Peptidase_S8_Ser-AS"/>
</dbReference>
<dbReference type="PANTHER" id="PTHR43399:SF4">
    <property type="entry name" value="CELL WALL-ASSOCIATED PROTEASE"/>
    <property type="match status" value="1"/>
</dbReference>
<organism evidence="10 11">
    <name type="scientific">Pseudofulvimonas gallinarii</name>
    <dbReference type="NCBI Taxonomy" id="634155"/>
    <lineage>
        <taxon>Bacteria</taxon>
        <taxon>Pseudomonadati</taxon>
        <taxon>Pseudomonadota</taxon>
        <taxon>Gammaproteobacteria</taxon>
        <taxon>Lysobacterales</taxon>
        <taxon>Rhodanobacteraceae</taxon>
        <taxon>Pseudofulvimonas</taxon>
    </lineage>
</organism>
<keyword evidence="11" id="KW-1185">Reference proteome</keyword>
<dbReference type="InterPro" id="IPR022398">
    <property type="entry name" value="Peptidase_S8_His-AS"/>
</dbReference>
<dbReference type="SUPFAM" id="SSF52743">
    <property type="entry name" value="Subtilisin-like"/>
    <property type="match status" value="1"/>
</dbReference>
<evidence type="ECO:0000256" key="5">
    <source>
        <dbReference type="PROSITE-ProRule" id="PRU01240"/>
    </source>
</evidence>
<feature type="active site" description="Charge relay system" evidence="5">
    <location>
        <position position="300"/>
    </location>
</feature>
<feature type="domain" description="DUF11" evidence="9">
    <location>
        <begin position="738"/>
        <end position="862"/>
    </location>
</feature>
<dbReference type="Proteomes" id="UP000294599">
    <property type="component" value="Unassembled WGS sequence"/>
</dbReference>
<feature type="region of interest" description="Disordered" evidence="6">
    <location>
        <begin position="841"/>
        <end position="867"/>
    </location>
</feature>
<name>A0A4R3LHG7_9GAMM</name>
<feature type="active site" description="Charge relay system" evidence="5">
    <location>
        <position position="332"/>
    </location>
</feature>
<dbReference type="GO" id="GO:0004252">
    <property type="term" value="F:serine-type endopeptidase activity"/>
    <property type="evidence" value="ECO:0007669"/>
    <property type="project" value="UniProtKB-UniRule"/>
</dbReference>
<dbReference type="Gene3D" id="3.40.50.200">
    <property type="entry name" value="Peptidase S8/S53 domain"/>
    <property type="match status" value="1"/>
</dbReference>
<dbReference type="GO" id="GO:0006508">
    <property type="term" value="P:proteolysis"/>
    <property type="evidence" value="ECO:0007669"/>
    <property type="project" value="UniProtKB-KW"/>
</dbReference>
<evidence type="ECO:0000256" key="1">
    <source>
        <dbReference type="ARBA" id="ARBA00011073"/>
    </source>
</evidence>
<comment type="similarity">
    <text evidence="1 5">Belongs to the peptidase S8 family.</text>
</comment>
<dbReference type="SUPFAM" id="SSF49785">
    <property type="entry name" value="Galactose-binding domain-like"/>
    <property type="match status" value="1"/>
</dbReference>
<comment type="caution">
    <text evidence="10">The sequence shown here is derived from an EMBL/GenBank/DDBJ whole genome shotgun (WGS) entry which is preliminary data.</text>
</comment>
<evidence type="ECO:0000313" key="10">
    <source>
        <dbReference type="EMBL" id="TCS99613.1"/>
    </source>
</evidence>
<evidence type="ECO:0000256" key="7">
    <source>
        <dbReference type="SAM" id="SignalP"/>
    </source>
</evidence>
<gene>
    <name evidence="10" type="ORF">EDC25_10546</name>
</gene>
<reference evidence="10 11" key="1">
    <citation type="submission" date="2019-03" db="EMBL/GenBank/DDBJ databases">
        <title>Genomic Encyclopedia of Type Strains, Phase IV (KMG-IV): sequencing the most valuable type-strain genomes for metagenomic binning, comparative biology and taxonomic classification.</title>
        <authorList>
            <person name="Goeker M."/>
        </authorList>
    </citation>
    <scope>NUCLEOTIDE SEQUENCE [LARGE SCALE GENOMIC DNA]</scope>
    <source>
        <strain evidence="10 11">DSM 21944</strain>
    </source>
</reference>
<sequence>MRNTPTYLLRLAIPAALAGAGSAHAGATESSWWRVHAGPDAAAAAHFRGGEDYSHFRWLALPADDAAALRAAGIEVHAADDAFELALGGVRFDPLRDGAPPPGIRRSWSPQPGDDWRLVQFTGPLRSAWLKGLAEAGMEPVQYIHPYTYVVWADAESSRRAAQLEGVRWVGEFLPDYRYAPPFRGRAAGPVTVELLARPGLPSIDDALSARNVEVISRGHMDRHFEVIEIIVDAGELEDIATLPGIYSVQPVAVPQNRSEMSVQINSGNVDGSGAAFPGYRDYLDDIGVDGSGVILACVDSGTQADHPDLVNRMLPCNGAPSCGTGAQSGAHGTHVAGIMVADGSSGTLNTGGFLRGLGMAPGARLVEQRYTNAITAPQYLNRMRDSVRNNAVLSNNSWGGGGPAGYESTARQVDIGSRDADADAPGDQPLLYVLAIDNGYGGTSSQGVPDEAKNIFTIGSAWAQVSAETQDLRNNDISENSAHGPALDGRFIPFMIANSRYTESSAGTSGYAMQGGTSQAAPHVAGASGLFFQYYRKLYGSDPSPAMVKASFLAITRDLTGNNDADGNVIAPRPASTQGWGRMQPHKVLAPDHPVVHIDQTHVFAESGETWQVRLAAADPDAPMQVMLVWTDAPGPGLGGATPGWVNDLDLRVTAADDSLYLGNVFNAGWSATGGTPDTRNNSEGAFLRADQHQGHIDIEVLAANIAGNALPNAGADNAQDFALACYNCVMPAAGADLALVLTDVPDPVTAGTALTWVIGVSNMGPGAATNTRVQLALPPEAVYSTRYVDPGPSGLDWSCAASGSDVECQLDGDLPAGVIAPLLSVEAMIAVTAEGPIEATATASSDTPDPYGGNNSRSETTEVLPSGDILFRDGFECAAGRPGC</sequence>
<dbReference type="InterPro" id="IPR000209">
    <property type="entry name" value="Peptidase_S8/S53_dom"/>
</dbReference>
<feature type="signal peptide" evidence="7">
    <location>
        <begin position="1"/>
        <end position="25"/>
    </location>
</feature>
<dbReference type="InterPro" id="IPR015500">
    <property type="entry name" value="Peptidase_S8_subtilisin-rel"/>
</dbReference>
<evidence type="ECO:0000256" key="6">
    <source>
        <dbReference type="SAM" id="MobiDB-lite"/>
    </source>
</evidence>
<feature type="domain" description="Peptidase S8/S53" evidence="8">
    <location>
        <begin position="291"/>
        <end position="552"/>
    </location>
</feature>
<keyword evidence="7" id="KW-0732">Signal</keyword>
<keyword evidence="2 5" id="KW-0645">Protease</keyword>
<dbReference type="Gene3D" id="2.60.120.380">
    <property type="match status" value="1"/>
</dbReference>